<dbReference type="PROSITE" id="PS51674">
    <property type="entry name" value="4FE4S_WBL"/>
    <property type="match status" value="1"/>
</dbReference>
<dbReference type="InterPro" id="IPR034768">
    <property type="entry name" value="4FE4S_WBL"/>
</dbReference>
<feature type="domain" description="4Fe-4S Wbl-type" evidence="2">
    <location>
        <begin position="35"/>
        <end position="98"/>
    </location>
</feature>
<organism evidence="3 4">
    <name type="scientific">Mycolicibacterium obuense</name>
    <dbReference type="NCBI Taxonomy" id="1807"/>
    <lineage>
        <taxon>Bacteria</taxon>
        <taxon>Bacillati</taxon>
        <taxon>Actinomycetota</taxon>
        <taxon>Actinomycetes</taxon>
        <taxon>Mycobacteriales</taxon>
        <taxon>Mycobacteriaceae</taxon>
        <taxon>Mycolicibacterium</taxon>
    </lineage>
</organism>
<reference evidence="3 4" key="1">
    <citation type="journal article" date="2015" name="Genome Announc.">
        <title>Draft Genome Sequence of Mycobacterium obuense Strain UC1, Isolated from Patient Sputum.</title>
        <authorList>
            <person name="Greninger A.L."/>
            <person name="Cunningham G."/>
            <person name="Hsu E.D."/>
            <person name="Yu J.M."/>
            <person name="Chiu C.Y."/>
            <person name="Miller S."/>
        </authorList>
    </citation>
    <scope>NUCLEOTIDE SEQUENCE [LARGE SCALE GENOMIC DNA]</scope>
    <source>
        <strain evidence="3 4">UC1</strain>
    </source>
</reference>
<dbReference type="OrthoDB" id="4726880at2"/>
<accession>A0A0M2JQ21</accession>
<dbReference type="RefSeq" id="WP_043416189.1">
    <property type="nucleotide sequence ID" value="NZ_CALTXN010000040.1"/>
</dbReference>
<comment type="caution">
    <text evidence="3">The sequence shown here is derived from an EMBL/GenBank/DDBJ whole genome shotgun (WGS) entry which is preliminary data.</text>
</comment>
<protein>
    <submittedName>
        <fullName evidence="3">Transcription factor WhiB</fullName>
    </submittedName>
</protein>
<name>A0A0M2JQ21_9MYCO</name>
<evidence type="ECO:0000313" key="4">
    <source>
        <dbReference type="Proteomes" id="UP000034150"/>
    </source>
</evidence>
<gene>
    <name evidence="3" type="ORF">WN67_28250</name>
</gene>
<sequence length="153" mass="16658">MGQHNATVHAASGPRGIDHGSRVEVRTYRTSETTPCQTVDPNRTRNGSDLWFSQFKDRVMAVRGCQECPFIGRCGFNAVARREEYGVWGGLSLPGDKSGLQHLEAAYDFLLAQFEARRHIELPGLPAPAMPSASIRRRSAGDDNEADGSADAA</sequence>
<dbReference type="Pfam" id="PF02467">
    <property type="entry name" value="Whib"/>
    <property type="match status" value="1"/>
</dbReference>
<dbReference type="Proteomes" id="UP000034150">
    <property type="component" value="Unassembled WGS sequence"/>
</dbReference>
<feature type="compositionally biased region" description="Acidic residues" evidence="1">
    <location>
        <begin position="142"/>
        <end position="153"/>
    </location>
</feature>
<evidence type="ECO:0000313" key="3">
    <source>
        <dbReference type="EMBL" id="KKE98624.1"/>
    </source>
</evidence>
<dbReference type="PATRIC" id="fig|1807.13.peg.3078"/>
<proteinExistence type="predicted"/>
<feature type="region of interest" description="Disordered" evidence="1">
    <location>
        <begin position="125"/>
        <end position="153"/>
    </location>
</feature>
<dbReference type="AlphaFoldDB" id="A0A0M2JQ21"/>
<feature type="region of interest" description="Disordered" evidence="1">
    <location>
        <begin position="1"/>
        <end position="21"/>
    </location>
</feature>
<dbReference type="EMBL" id="LAUZ02000032">
    <property type="protein sequence ID" value="KKE98624.1"/>
    <property type="molecule type" value="Genomic_DNA"/>
</dbReference>
<keyword evidence="4" id="KW-1185">Reference proteome</keyword>
<evidence type="ECO:0000256" key="1">
    <source>
        <dbReference type="SAM" id="MobiDB-lite"/>
    </source>
</evidence>
<evidence type="ECO:0000259" key="2">
    <source>
        <dbReference type="PROSITE" id="PS51674"/>
    </source>
</evidence>